<sequence>MARCIPYVPRRVRDPVAVAMALAAPEPAAAADKLQKEREIMQKTEKKERKEEKRRQKKAAKLGEKYEISDHHHHHHHSKHGRKKRKHEGQIIAAAETRKDSKDTVEHLEKSGLSEEHDAPSCSQAWHDSPESSLDSNKRPRVTVSPSPSQTRNAVFRVKLASANQIRGPESTAVSSGKPISLEQQSVKQMCLDLSMAKGQSKFQPHINEVVAPRHLTASDQKIGLKNCSQPSEFRQVNQQRVNMVPRASPQPTPKANQRVGPQPAKVLRRAEPTPVKVMQRAGQLMPSRLFQKDIPQIPANKSMKAAAVADPPGNVELPAVLQKPKTIVELPVGKQQPQADALPKEDLRSVRTKQKMALRDVNQLGESTQINHQQQAMAMQRINMVPRVSPQPTPKVSQRVDPPVRNVQQRVNVERDTPQVPVNLLKKETTAAPLGQSGVEQPALLHKAMVPLEPPVVNQQQQIAPLPEDHLCSIRMTLLPASAKQVQRPSSDRKSRKAERKEREFADLFVTWKPSPIQMEDDMDVGDQDWLFSRGATPGSNCAPFDGSVRCQTAEQLFSMQPRAVHLPDLHMYQLPYVVPF</sequence>
<dbReference type="AlphaFoldDB" id="A0A0Q3F8M3"/>
<organism evidence="2">
    <name type="scientific">Brachypodium distachyon</name>
    <name type="common">Purple false brome</name>
    <name type="synonym">Trachynia distachya</name>
    <dbReference type="NCBI Taxonomy" id="15368"/>
    <lineage>
        <taxon>Eukaryota</taxon>
        <taxon>Viridiplantae</taxon>
        <taxon>Streptophyta</taxon>
        <taxon>Embryophyta</taxon>
        <taxon>Tracheophyta</taxon>
        <taxon>Spermatophyta</taxon>
        <taxon>Magnoliopsida</taxon>
        <taxon>Liliopsida</taxon>
        <taxon>Poales</taxon>
        <taxon>Poaceae</taxon>
        <taxon>BOP clade</taxon>
        <taxon>Pooideae</taxon>
        <taxon>Stipodae</taxon>
        <taxon>Brachypodieae</taxon>
        <taxon>Brachypodium</taxon>
    </lineage>
</organism>
<evidence type="ECO:0000313" key="4">
    <source>
        <dbReference type="Proteomes" id="UP000008810"/>
    </source>
</evidence>
<dbReference type="STRING" id="15368.A0A0Q3F8M3"/>
<dbReference type="EnsemblPlants" id="KQJ96135">
    <property type="protein sequence ID" value="KQJ96135"/>
    <property type="gene ID" value="BRADI_3g21220v3"/>
</dbReference>
<dbReference type="ExpressionAtlas" id="A0A0Q3F8M3">
    <property type="expression patterns" value="baseline and differential"/>
</dbReference>
<reference evidence="3" key="3">
    <citation type="submission" date="2018-08" db="UniProtKB">
        <authorList>
            <consortium name="EnsemblPlants"/>
        </authorList>
    </citation>
    <scope>IDENTIFICATION</scope>
    <source>
        <strain evidence="3">cv. Bd21</strain>
    </source>
</reference>
<dbReference type="PANTHER" id="PTHR34660">
    <property type="entry name" value="MYB-LIKE PROTEIN X"/>
    <property type="match status" value="1"/>
</dbReference>
<dbReference type="EMBL" id="CM000882">
    <property type="protein sequence ID" value="KQJ96135.1"/>
    <property type="molecule type" value="Genomic_DNA"/>
</dbReference>
<dbReference type="OrthoDB" id="778084at2759"/>
<accession>A0A0Q3F8M3</accession>
<dbReference type="Gramene" id="KQJ96135">
    <property type="protein sequence ID" value="KQJ96135"/>
    <property type="gene ID" value="BRADI_3g21220v3"/>
</dbReference>
<dbReference type="Proteomes" id="UP000008810">
    <property type="component" value="Chromosome 3"/>
</dbReference>
<name>A0A0Q3F8M3_BRADI</name>
<feature type="compositionally biased region" description="Basic residues" evidence="1">
    <location>
        <begin position="71"/>
        <end position="87"/>
    </location>
</feature>
<feature type="compositionally biased region" description="Basic and acidic residues" evidence="1">
    <location>
        <begin position="96"/>
        <end position="119"/>
    </location>
</feature>
<protein>
    <submittedName>
        <fullName evidence="2 3">Uncharacterized protein</fullName>
    </submittedName>
</protein>
<feature type="compositionally biased region" description="Polar residues" evidence="1">
    <location>
        <begin position="144"/>
        <end position="153"/>
    </location>
</feature>
<feature type="compositionally biased region" description="Polar residues" evidence="1">
    <location>
        <begin position="121"/>
        <end position="135"/>
    </location>
</feature>
<feature type="compositionally biased region" description="Basic and acidic residues" evidence="1">
    <location>
        <begin position="33"/>
        <end position="54"/>
    </location>
</feature>
<evidence type="ECO:0000313" key="2">
    <source>
        <dbReference type="EMBL" id="KQJ96135.1"/>
    </source>
</evidence>
<keyword evidence="4" id="KW-1185">Reference proteome</keyword>
<dbReference type="RefSeq" id="XP_010234598.1">
    <property type="nucleotide sequence ID" value="XM_010236296.2"/>
</dbReference>
<evidence type="ECO:0000313" key="3">
    <source>
        <dbReference type="EnsemblPlants" id="KQJ96135"/>
    </source>
</evidence>
<reference evidence="2" key="2">
    <citation type="submission" date="2017-06" db="EMBL/GenBank/DDBJ databases">
        <title>WGS assembly of Brachypodium distachyon.</title>
        <authorList>
            <consortium name="The International Brachypodium Initiative"/>
            <person name="Lucas S."/>
            <person name="Harmon-Smith M."/>
            <person name="Lail K."/>
            <person name="Tice H."/>
            <person name="Grimwood J."/>
            <person name="Bruce D."/>
            <person name="Barry K."/>
            <person name="Shu S."/>
            <person name="Lindquist E."/>
            <person name="Wang M."/>
            <person name="Pitluck S."/>
            <person name="Vogel J.P."/>
            <person name="Garvin D.F."/>
            <person name="Mockler T.C."/>
            <person name="Schmutz J."/>
            <person name="Rokhsar D."/>
            <person name="Bevan M.W."/>
        </authorList>
    </citation>
    <scope>NUCLEOTIDE SEQUENCE</scope>
    <source>
        <strain evidence="2">Bd21</strain>
    </source>
</reference>
<gene>
    <name evidence="3" type="primary">LOC100843787</name>
    <name evidence="2" type="ORF">BRADI_3g21220v3</name>
</gene>
<feature type="region of interest" description="Disordered" evidence="1">
    <location>
        <begin position="26"/>
        <end position="153"/>
    </location>
</feature>
<dbReference type="GeneID" id="100843787"/>
<reference evidence="2 3" key="1">
    <citation type="journal article" date="2010" name="Nature">
        <title>Genome sequencing and analysis of the model grass Brachypodium distachyon.</title>
        <authorList>
            <consortium name="International Brachypodium Initiative"/>
        </authorList>
    </citation>
    <scope>NUCLEOTIDE SEQUENCE [LARGE SCALE GENOMIC DNA]</scope>
    <source>
        <strain evidence="2 3">Bd21</strain>
    </source>
</reference>
<evidence type="ECO:0000256" key="1">
    <source>
        <dbReference type="SAM" id="MobiDB-lite"/>
    </source>
</evidence>
<proteinExistence type="predicted"/>
<dbReference type="PANTHER" id="PTHR34660:SF2">
    <property type="entry name" value="EXPRESSED PROTEIN"/>
    <property type="match status" value="1"/>
</dbReference>
<feature type="compositionally biased region" description="Basic and acidic residues" evidence="1">
    <location>
        <begin position="61"/>
        <end position="70"/>
    </location>
</feature>